<evidence type="ECO:0000256" key="1">
    <source>
        <dbReference type="SAM" id="MobiDB-lite"/>
    </source>
</evidence>
<dbReference type="Proteomes" id="UP000826656">
    <property type="component" value="Unassembled WGS sequence"/>
</dbReference>
<evidence type="ECO:0000313" key="3">
    <source>
        <dbReference type="Proteomes" id="UP000826656"/>
    </source>
</evidence>
<proteinExistence type="predicted"/>
<feature type="region of interest" description="Disordered" evidence="1">
    <location>
        <begin position="84"/>
        <end position="145"/>
    </location>
</feature>
<feature type="compositionally biased region" description="Pro residues" evidence="1">
    <location>
        <begin position="131"/>
        <end position="141"/>
    </location>
</feature>
<reference evidence="2 3" key="1">
    <citation type="journal article" date="2021" name="bioRxiv">
        <title>Chromosome-scale and haplotype-resolved genome assembly of a tetraploid potato cultivar.</title>
        <authorList>
            <person name="Sun H."/>
            <person name="Jiao W.-B."/>
            <person name="Krause K."/>
            <person name="Campoy J.A."/>
            <person name="Goel M."/>
            <person name="Folz-Donahue K."/>
            <person name="Kukat C."/>
            <person name="Huettel B."/>
            <person name="Schneeberger K."/>
        </authorList>
    </citation>
    <scope>NUCLEOTIDE SEQUENCE [LARGE SCALE GENOMIC DNA]</scope>
    <source>
        <strain evidence="2">SolTubOtavaFocal</strain>
        <tissue evidence="2">Leaves</tissue>
    </source>
</reference>
<protein>
    <submittedName>
        <fullName evidence="2">Uncharacterized protein</fullName>
    </submittedName>
</protein>
<organism evidence="2 3">
    <name type="scientific">Solanum tuberosum</name>
    <name type="common">Potato</name>
    <dbReference type="NCBI Taxonomy" id="4113"/>
    <lineage>
        <taxon>Eukaryota</taxon>
        <taxon>Viridiplantae</taxon>
        <taxon>Streptophyta</taxon>
        <taxon>Embryophyta</taxon>
        <taxon>Tracheophyta</taxon>
        <taxon>Spermatophyta</taxon>
        <taxon>Magnoliopsida</taxon>
        <taxon>eudicotyledons</taxon>
        <taxon>Gunneridae</taxon>
        <taxon>Pentapetalae</taxon>
        <taxon>asterids</taxon>
        <taxon>lamiids</taxon>
        <taxon>Solanales</taxon>
        <taxon>Solanaceae</taxon>
        <taxon>Solanoideae</taxon>
        <taxon>Solaneae</taxon>
        <taxon>Solanum</taxon>
    </lineage>
</organism>
<name>A0ABQ7TUP3_SOLTU</name>
<keyword evidence="3" id="KW-1185">Reference proteome</keyword>
<gene>
    <name evidence="2" type="ORF">KY290_036981</name>
</gene>
<dbReference type="EMBL" id="JAIVGD010000028">
    <property type="protein sequence ID" value="KAH0738276.1"/>
    <property type="molecule type" value="Genomic_DNA"/>
</dbReference>
<feature type="compositionally biased region" description="Polar residues" evidence="1">
    <location>
        <begin position="87"/>
        <end position="97"/>
    </location>
</feature>
<feature type="compositionally biased region" description="Low complexity" evidence="1">
    <location>
        <begin position="118"/>
        <end position="130"/>
    </location>
</feature>
<accession>A0ABQ7TUP3</accession>
<comment type="caution">
    <text evidence="2">The sequence shown here is derived from an EMBL/GenBank/DDBJ whole genome shotgun (WGS) entry which is preliminary data.</text>
</comment>
<sequence length="182" mass="19871">MFSKLSSCFRQLAWADLVTTNQDISHMISPVPCTDLPPPIILTNADTIQHMHHTVSSGCAPTESAIPGTFPIFSPPLSSLPDAQSYPLPSSIPSTQLPSTSHPPSPKPHIRFVYSRHSTPAATTKTSAPTLPEPHPSPLPPNRVVTRSQHNIHKPKPIFDYMAHLPPIFTPSTFNQASKHIE</sequence>
<evidence type="ECO:0000313" key="2">
    <source>
        <dbReference type="EMBL" id="KAH0738276.1"/>
    </source>
</evidence>